<protein>
    <recommendedName>
        <fullName evidence="3">ShKT domain-containing protein</fullName>
    </recommendedName>
</protein>
<proteinExistence type="predicted"/>
<evidence type="ECO:0000256" key="2">
    <source>
        <dbReference type="SAM" id="SignalP"/>
    </source>
</evidence>
<feature type="domain" description="ShKT" evidence="3">
    <location>
        <begin position="76"/>
        <end position="121"/>
    </location>
</feature>
<keyword evidence="2" id="KW-0732">Signal</keyword>
<feature type="signal peptide" evidence="2">
    <location>
        <begin position="1"/>
        <end position="19"/>
    </location>
</feature>
<dbReference type="EMBL" id="BTRK01000003">
    <property type="protein sequence ID" value="GMR40377.1"/>
    <property type="molecule type" value="Genomic_DNA"/>
</dbReference>
<dbReference type="AlphaFoldDB" id="A0AAN4ZJV4"/>
<sequence length="127" mass="13183">MHLLLPTVILLSLIYTAISQCTGNDSASCASWVKNGYCTNTASPMETRKLYCGVACGFCNRDGTQTAAGGGSTVTCVDNNPNCASWAASGFCTNPANSEAMKKQYCCKTCSAPPAPPTTTCALIYTG</sequence>
<evidence type="ECO:0000313" key="4">
    <source>
        <dbReference type="EMBL" id="GMR40376.1"/>
    </source>
</evidence>
<reference evidence="6" key="1">
    <citation type="submission" date="2022-10" db="EMBL/GenBank/DDBJ databases">
        <title>Genome assembly of Pristionchus species.</title>
        <authorList>
            <person name="Yoshida K."/>
            <person name="Sommer R.J."/>
        </authorList>
    </citation>
    <scope>NUCLEOTIDE SEQUENCE [LARGE SCALE GENOMIC DNA]</scope>
    <source>
        <strain evidence="5 6">RS5460</strain>
    </source>
</reference>
<dbReference type="Proteomes" id="UP001328107">
    <property type="component" value="Unassembled WGS sequence"/>
</dbReference>
<reference evidence="4" key="2">
    <citation type="submission" date="2023-06" db="EMBL/GenBank/DDBJ databases">
        <title>Genome assembly of Pristionchus species.</title>
        <authorList>
            <person name="Yoshida K."/>
            <person name="Sommer R.J."/>
        </authorList>
    </citation>
    <scope>NUCLEOTIDE SEQUENCE</scope>
    <source>
        <strain evidence="4 6">RS5460</strain>
    </source>
</reference>
<dbReference type="PANTHER" id="PTHR46707:SF1">
    <property type="entry name" value="COEXPRESSED WITH POLYCYSTINS-RELATED"/>
    <property type="match status" value="1"/>
</dbReference>
<evidence type="ECO:0000313" key="5">
    <source>
        <dbReference type="EMBL" id="GMR40377.1"/>
    </source>
</evidence>
<feature type="domain" description="ShKT" evidence="3">
    <location>
        <begin position="21"/>
        <end position="59"/>
    </location>
</feature>
<keyword evidence="6" id="KW-1185">Reference proteome</keyword>
<dbReference type="SMART" id="SM00254">
    <property type="entry name" value="ShKT"/>
    <property type="match status" value="2"/>
</dbReference>
<name>A0AAN4ZJV4_9BILA</name>
<feature type="chain" id="PRO_5044710164" description="ShKT domain-containing protein" evidence="2">
    <location>
        <begin position="20"/>
        <end position="127"/>
    </location>
</feature>
<accession>A0AAN4ZJV4</accession>
<gene>
    <name evidence="4" type="ORF">PMAYCL1PPCAC_10571</name>
    <name evidence="5" type="ORF">PMAYCL1PPCAC_10572</name>
</gene>
<evidence type="ECO:0000259" key="3">
    <source>
        <dbReference type="PROSITE" id="PS51670"/>
    </source>
</evidence>
<feature type="non-terminal residue" evidence="4">
    <location>
        <position position="127"/>
    </location>
</feature>
<organism evidence="4 6">
    <name type="scientific">Pristionchus mayeri</name>
    <dbReference type="NCBI Taxonomy" id="1317129"/>
    <lineage>
        <taxon>Eukaryota</taxon>
        <taxon>Metazoa</taxon>
        <taxon>Ecdysozoa</taxon>
        <taxon>Nematoda</taxon>
        <taxon>Chromadorea</taxon>
        <taxon>Rhabditida</taxon>
        <taxon>Rhabditina</taxon>
        <taxon>Diplogasteromorpha</taxon>
        <taxon>Diplogasteroidea</taxon>
        <taxon>Neodiplogasteridae</taxon>
        <taxon>Pristionchus</taxon>
    </lineage>
</organism>
<comment type="caution">
    <text evidence="1">Lacks conserved residue(s) required for the propagation of feature annotation.</text>
</comment>
<dbReference type="PROSITE" id="PS51670">
    <property type="entry name" value="SHKT"/>
    <property type="match status" value="2"/>
</dbReference>
<comment type="caution">
    <text evidence="4">The sequence shown here is derived from an EMBL/GenBank/DDBJ whole genome shotgun (WGS) entry which is preliminary data.</text>
</comment>
<dbReference type="Gene3D" id="1.10.10.1940">
    <property type="match status" value="2"/>
</dbReference>
<dbReference type="EMBL" id="BTRK01000003">
    <property type="protein sequence ID" value="GMR40376.1"/>
    <property type="molecule type" value="Genomic_DNA"/>
</dbReference>
<evidence type="ECO:0000256" key="1">
    <source>
        <dbReference type="PROSITE-ProRule" id="PRU01005"/>
    </source>
</evidence>
<dbReference type="InterPro" id="IPR003582">
    <property type="entry name" value="ShKT_dom"/>
</dbReference>
<evidence type="ECO:0000313" key="6">
    <source>
        <dbReference type="Proteomes" id="UP001328107"/>
    </source>
</evidence>
<dbReference type="PANTHER" id="PTHR46707">
    <property type="entry name" value="PROTEIN CBG07468"/>
    <property type="match status" value="1"/>
</dbReference>
<dbReference type="Pfam" id="PF01549">
    <property type="entry name" value="ShK"/>
    <property type="match status" value="2"/>
</dbReference>